<dbReference type="OrthoDB" id="136506at2"/>
<evidence type="ECO:0000256" key="4">
    <source>
        <dbReference type="ARBA" id="ARBA00022553"/>
    </source>
</evidence>
<dbReference type="InterPro" id="IPR011102">
    <property type="entry name" value="Sig_transdc_His_kinase_HWE"/>
</dbReference>
<comment type="catalytic activity">
    <reaction evidence="1">
        <text>ATP + protein L-histidine = ADP + protein N-phospho-L-histidine.</text>
        <dbReference type="EC" id="2.7.13.3"/>
    </reaction>
</comment>
<keyword evidence="10 13" id="KW-1133">Transmembrane helix</keyword>
<dbReference type="Proteomes" id="UP000316343">
    <property type="component" value="Unassembled WGS sequence"/>
</dbReference>
<feature type="region of interest" description="Disordered" evidence="12">
    <location>
        <begin position="1"/>
        <end position="25"/>
    </location>
</feature>
<keyword evidence="8 15" id="KW-0418">Kinase</keyword>
<comment type="caution">
    <text evidence="15">The sequence shown here is derived from an EMBL/GenBank/DDBJ whole genome shotgun (WGS) entry which is preliminary data.</text>
</comment>
<dbReference type="GO" id="GO:0005524">
    <property type="term" value="F:ATP binding"/>
    <property type="evidence" value="ECO:0007669"/>
    <property type="project" value="UniProtKB-KW"/>
</dbReference>
<dbReference type="SMART" id="SM00911">
    <property type="entry name" value="HWE_HK"/>
    <property type="match status" value="1"/>
</dbReference>
<proteinExistence type="predicted"/>
<dbReference type="EMBL" id="VHJK01000001">
    <property type="protein sequence ID" value="TRD11780.1"/>
    <property type="molecule type" value="Genomic_DNA"/>
</dbReference>
<keyword evidence="7" id="KW-0547">Nucleotide-binding</keyword>
<dbReference type="InterPro" id="IPR036890">
    <property type="entry name" value="HATPase_C_sf"/>
</dbReference>
<evidence type="ECO:0000256" key="3">
    <source>
        <dbReference type="ARBA" id="ARBA00012438"/>
    </source>
</evidence>
<evidence type="ECO:0000256" key="5">
    <source>
        <dbReference type="ARBA" id="ARBA00022679"/>
    </source>
</evidence>
<dbReference type="PROSITE" id="PS50839">
    <property type="entry name" value="CHASE"/>
    <property type="match status" value="1"/>
</dbReference>
<dbReference type="GO" id="GO:0007165">
    <property type="term" value="P:signal transduction"/>
    <property type="evidence" value="ECO:0007669"/>
    <property type="project" value="UniProtKB-ARBA"/>
</dbReference>
<evidence type="ECO:0000256" key="9">
    <source>
        <dbReference type="ARBA" id="ARBA00022840"/>
    </source>
</evidence>
<accession>A0A547PCB1</accession>
<dbReference type="InterPro" id="IPR006189">
    <property type="entry name" value="CHASE_dom"/>
</dbReference>
<feature type="transmembrane region" description="Helical" evidence="13">
    <location>
        <begin position="330"/>
        <end position="356"/>
    </location>
</feature>
<evidence type="ECO:0000256" key="12">
    <source>
        <dbReference type="SAM" id="MobiDB-lite"/>
    </source>
</evidence>
<evidence type="ECO:0000256" key="1">
    <source>
        <dbReference type="ARBA" id="ARBA00000085"/>
    </source>
</evidence>
<dbReference type="Pfam" id="PF07536">
    <property type="entry name" value="HWE_HK"/>
    <property type="match status" value="1"/>
</dbReference>
<reference evidence="15 16" key="1">
    <citation type="submission" date="2019-06" db="EMBL/GenBank/DDBJ databases">
        <title>Erythrobacter insulae sp. nov., isolated from a tidal flat.</title>
        <authorList>
            <person name="Yoon J.-H."/>
        </authorList>
    </citation>
    <scope>NUCLEOTIDE SEQUENCE [LARGE SCALE GENOMIC DNA]</scope>
    <source>
        <strain evidence="15 16">JBTF-M21</strain>
    </source>
</reference>
<dbReference type="GO" id="GO:0004673">
    <property type="term" value="F:protein histidine kinase activity"/>
    <property type="evidence" value="ECO:0007669"/>
    <property type="project" value="UniProtKB-EC"/>
</dbReference>
<dbReference type="Gene3D" id="3.30.565.10">
    <property type="entry name" value="Histidine kinase-like ATPase, C-terminal domain"/>
    <property type="match status" value="1"/>
</dbReference>
<dbReference type="EC" id="2.7.13.3" evidence="3"/>
<name>A0A547PCB1_9SPHN</name>
<dbReference type="RefSeq" id="WP_142788053.1">
    <property type="nucleotide sequence ID" value="NZ_VHJK01000001.1"/>
</dbReference>
<evidence type="ECO:0000313" key="16">
    <source>
        <dbReference type="Proteomes" id="UP000316343"/>
    </source>
</evidence>
<evidence type="ECO:0000256" key="13">
    <source>
        <dbReference type="SAM" id="Phobius"/>
    </source>
</evidence>
<feature type="transmembrane region" description="Helical" evidence="13">
    <location>
        <begin position="45"/>
        <end position="65"/>
    </location>
</feature>
<evidence type="ECO:0000256" key="7">
    <source>
        <dbReference type="ARBA" id="ARBA00022741"/>
    </source>
</evidence>
<comment type="subcellular location">
    <subcellularLocation>
        <location evidence="2">Membrane</location>
    </subcellularLocation>
</comment>
<keyword evidence="5" id="KW-0808">Transferase</keyword>
<keyword evidence="9" id="KW-0067">ATP-binding</keyword>
<evidence type="ECO:0000259" key="14">
    <source>
        <dbReference type="PROSITE" id="PS50839"/>
    </source>
</evidence>
<evidence type="ECO:0000256" key="2">
    <source>
        <dbReference type="ARBA" id="ARBA00004370"/>
    </source>
</evidence>
<dbReference type="PANTHER" id="PTHR41523">
    <property type="entry name" value="TWO-COMPONENT SYSTEM SENSOR PROTEIN"/>
    <property type="match status" value="1"/>
</dbReference>
<dbReference type="PANTHER" id="PTHR41523:SF7">
    <property type="entry name" value="HISTIDINE KINASE"/>
    <property type="match status" value="1"/>
</dbReference>
<keyword evidence="11 13" id="KW-0472">Membrane</keyword>
<feature type="compositionally biased region" description="Basic and acidic residues" evidence="12">
    <location>
        <begin position="1"/>
        <end position="17"/>
    </location>
</feature>
<keyword evidence="6 13" id="KW-0812">Transmembrane</keyword>
<evidence type="ECO:0000256" key="8">
    <source>
        <dbReference type="ARBA" id="ARBA00022777"/>
    </source>
</evidence>
<keyword evidence="4" id="KW-0597">Phosphoprotein</keyword>
<evidence type="ECO:0000256" key="10">
    <source>
        <dbReference type="ARBA" id="ARBA00022989"/>
    </source>
</evidence>
<dbReference type="Pfam" id="PF03924">
    <property type="entry name" value="CHASE"/>
    <property type="match status" value="1"/>
</dbReference>
<evidence type="ECO:0000256" key="6">
    <source>
        <dbReference type="ARBA" id="ARBA00022692"/>
    </source>
</evidence>
<dbReference type="SMART" id="SM01079">
    <property type="entry name" value="CHASE"/>
    <property type="match status" value="1"/>
</dbReference>
<dbReference type="InterPro" id="IPR042240">
    <property type="entry name" value="CHASE_sf"/>
</dbReference>
<dbReference type="GO" id="GO:0016020">
    <property type="term" value="C:membrane"/>
    <property type="evidence" value="ECO:0007669"/>
    <property type="project" value="UniProtKB-SubCell"/>
</dbReference>
<feature type="domain" description="CHASE" evidence="14">
    <location>
        <begin position="108"/>
        <end position="287"/>
    </location>
</feature>
<protein>
    <recommendedName>
        <fullName evidence="3">histidine kinase</fullName>
        <ecNumber evidence="3">2.7.13.3</ecNumber>
    </recommendedName>
</protein>
<keyword evidence="16" id="KW-1185">Reference proteome</keyword>
<dbReference type="Gene3D" id="3.30.450.350">
    <property type="entry name" value="CHASE domain"/>
    <property type="match status" value="1"/>
</dbReference>
<gene>
    <name evidence="15" type="ORF">FGU71_07820</name>
</gene>
<dbReference type="AlphaFoldDB" id="A0A547PCB1"/>
<organism evidence="15 16">
    <name type="scientific">Erythrobacter insulae</name>
    <dbReference type="NCBI Taxonomy" id="2584124"/>
    <lineage>
        <taxon>Bacteria</taxon>
        <taxon>Pseudomonadati</taxon>
        <taxon>Pseudomonadota</taxon>
        <taxon>Alphaproteobacteria</taxon>
        <taxon>Sphingomonadales</taxon>
        <taxon>Erythrobacteraceae</taxon>
        <taxon>Erythrobacter/Porphyrobacter group</taxon>
        <taxon>Erythrobacter</taxon>
    </lineage>
</organism>
<evidence type="ECO:0000256" key="11">
    <source>
        <dbReference type="ARBA" id="ARBA00023136"/>
    </source>
</evidence>
<sequence length="583" mass="64132">MDAKTTDRQHEGHDRPEGSGVRETPIGPLIGRGRVRLWLLNYPRAIPLAIFAAIAAITALSVFSVERSERVSETAQMREQAQSIASELERRGNSFSSYLRAGAALFSSVDEVSPKVFRQFVSELRVNLDYKGAEGIGWITVVPSGGEAAFLEQSRMSQPDFPDIRPEIGASPRRTAPVTYFSPDSARTRGLLGLDMYTDPVRAAAMDEARRTVQPTASGRVEPIVDGAGSGSEFMIFMPVYNGEPSQRDIDESLAGYVYSPFNAARFLDAAIQRTASGDLDVRLYDGLVDEDLRLAGGHTEGPMTHHIEETVVIANRELVLVVETDTTRVLAPLSMVTLLFGLALASLLMLLARLITQQAHEDRERLAFYEEQHSIRNSLSRELNHRVKNTLANVLSIVSLTRRRATNLDDFADSLEGRVRSLSATHDLLTGSDWGTTAMSQVIEAELQHFRSNTDSSFTVDGPAVELAPNDALSFGLAVHELATNAAKFGALSTSDGRVAIQWRLIDDNLVEVEWTETGGPIVEPPQKRGFGLDLIEKIVAHELKQPVELHFDETGVRCTLRVPVRQRSAFQIRQTTDQGKG</sequence>
<dbReference type="SUPFAM" id="SSF55874">
    <property type="entry name" value="ATPase domain of HSP90 chaperone/DNA topoisomerase II/histidine kinase"/>
    <property type="match status" value="1"/>
</dbReference>
<evidence type="ECO:0000313" key="15">
    <source>
        <dbReference type="EMBL" id="TRD11780.1"/>
    </source>
</evidence>